<evidence type="ECO:0000313" key="3">
    <source>
        <dbReference type="EMBL" id="KAJ6848799.1"/>
    </source>
</evidence>
<reference evidence="2" key="1">
    <citation type="journal article" date="2023" name="GigaByte">
        <title>Genome assembly of the bearded iris, Iris pallida Lam.</title>
        <authorList>
            <person name="Bruccoleri R.E."/>
            <person name="Oakeley E.J."/>
            <person name="Faust A.M.E."/>
            <person name="Altorfer M."/>
            <person name="Dessus-Babus S."/>
            <person name="Burckhardt D."/>
            <person name="Oertli M."/>
            <person name="Naumann U."/>
            <person name="Petersen F."/>
            <person name="Wong J."/>
        </authorList>
    </citation>
    <scope>NUCLEOTIDE SEQUENCE</scope>
    <source>
        <strain evidence="2">GSM-AAB239-AS_SAM_17_03QT</strain>
    </source>
</reference>
<dbReference type="Pfam" id="PF07797">
    <property type="entry name" value="DUF1639"/>
    <property type="match status" value="1"/>
</dbReference>
<dbReference type="Proteomes" id="UP001140949">
    <property type="component" value="Unassembled WGS sequence"/>
</dbReference>
<organism evidence="2 4">
    <name type="scientific">Iris pallida</name>
    <name type="common">Sweet iris</name>
    <dbReference type="NCBI Taxonomy" id="29817"/>
    <lineage>
        <taxon>Eukaryota</taxon>
        <taxon>Viridiplantae</taxon>
        <taxon>Streptophyta</taxon>
        <taxon>Embryophyta</taxon>
        <taxon>Tracheophyta</taxon>
        <taxon>Spermatophyta</taxon>
        <taxon>Magnoliopsida</taxon>
        <taxon>Liliopsida</taxon>
        <taxon>Asparagales</taxon>
        <taxon>Iridaceae</taxon>
        <taxon>Iridoideae</taxon>
        <taxon>Irideae</taxon>
        <taxon>Iris</taxon>
    </lineage>
</organism>
<dbReference type="EMBL" id="JANAVB010004399">
    <property type="protein sequence ID" value="KAJ6848799.1"/>
    <property type="molecule type" value="Genomic_DNA"/>
</dbReference>
<sequence length="226" mass="25482">METSMGLSSKCRLGEMEKELKRPLRAPETDFLLQWGSRKRLRCVKTRDESAAAAASPGRSDGQRRAALHVGRRGVRAPSPLLTPPIASHRKSESAGSENRKTRSVSLSPEKEDRFYTTRGSVIEEKENGNGFGTIGEERGGMTTLPRFFVSLSNKEKEEDFMAMKGCKLPQRPRKRPKFLQKSLLLVCPGAWLTDLSHERYEVREKKSSRKKKRGLKAMCLESDSE</sequence>
<dbReference type="EMBL" id="JANAVB010044419">
    <property type="protein sequence ID" value="KAJ6791380.1"/>
    <property type="molecule type" value="Genomic_DNA"/>
</dbReference>
<feature type="region of interest" description="Disordered" evidence="1">
    <location>
        <begin position="203"/>
        <end position="226"/>
    </location>
</feature>
<accession>A0AAX6DHW4</accession>
<dbReference type="InterPro" id="IPR012438">
    <property type="entry name" value="DUF1639"/>
</dbReference>
<evidence type="ECO:0000313" key="4">
    <source>
        <dbReference type="Proteomes" id="UP001140949"/>
    </source>
</evidence>
<dbReference type="AlphaFoldDB" id="A0AAX6DHW4"/>
<feature type="compositionally biased region" description="Basic residues" evidence="1">
    <location>
        <begin position="66"/>
        <end position="75"/>
    </location>
</feature>
<protein>
    <submittedName>
        <fullName evidence="2">Uncharacterized protein</fullName>
    </submittedName>
</protein>
<keyword evidence="4" id="KW-1185">Reference proteome</keyword>
<name>A0AAX6DHW4_IRIPA</name>
<feature type="compositionally biased region" description="Basic and acidic residues" evidence="1">
    <location>
        <begin position="90"/>
        <end position="101"/>
    </location>
</feature>
<dbReference type="PANTHER" id="PTHR33130:SF12">
    <property type="entry name" value="EXPRESSED PROTEIN"/>
    <property type="match status" value="1"/>
</dbReference>
<reference evidence="2" key="2">
    <citation type="submission" date="2023-04" db="EMBL/GenBank/DDBJ databases">
        <authorList>
            <person name="Bruccoleri R.E."/>
            <person name="Oakeley E.J."/>
            <person name="Faust A.-M."/>
            <person name="Dessus-Babus S."/>
            <person name="Altorfer M."/>
            <person name="Burckhardt D."/>
            <person name="Oertli M."/>
            <person name="Naumann U."/>
            <person name="Petersen F."/>
            <person name="Wong J."/>
        </authorList>
    </citation>
    <scope>NUCLEOTIDE SEQUENCE</scope>
    <source>
        <strain evidence="2">GSM-AAB239-AS_SAM_17_03QT</strain>
        <tissue evidence="2">Leaf</tissue>
    </source>
</reference>
<comment type="caution">
    <text evidence="2">The sequence shown here is derived from an EMBL/GenBank/DDBJ whole genome shotgun (WGS) entry which is preliminary data.</text>
</comment>
<evidence type="ECO:0000256" key="1">
    <source>
        <dbReference type="SAM" id="MobiDB-lite"/>
    </source>
</evidence>
<feature type="compositionally biased region" description="Basic residues" evidence="1">
    <location>
        <begin position="207"/>
        <end position="216"/>
    </location>
</feature>
<dbReference type="PANTHER" id="PTHR33130">
    <property type="entry name" value="PUTATIVE (DUF1639)-RELATED"/>
    <property type="match status" value="1"/>
</dbReference>
<evidence type="ECO:0000313" key="2">
    <source>
        <dbReference type="EMBL" id="KAJ6791380.1"/>
    </source>
</evidence>
<gene>
    <name evidence="2" type="ORF">M6B38_244535</name>
    <name evidence="3" type="ORF">M6B38_272375</name>
</gene>
<proteinExistence type="predicted"/>
<feature type="region of interest" description="Disordered" evidence="1">
    <location>
        <begin position="44"/>
        <end position="111"/>
    </location>
</feature>